<keyword evidence="4" id="KW-1185">Reference proteome</keyword>
<dbReference type="Proteomes" id="UP001308005">
    <property type="component" value="Unassembled WGS sequence"/>
</dbReference>
<keyword evidence="1" id="KW-0472">Membrane</keyword>
<organism evidence="3 4">
    <name type="scientific">Candidatus Thiothrix phosphatis</name>
    <dbReference type="NCBI Taxonomy" id="3112415"/>
    <lineage>
        <taxon>Bacteria</taxon>
        <taxon>Pseudomonadati</taxon>
        <taxon>Pseudomonadota</taxon>
        <taxon>Gammaproteobacteria</taxon>
        <taxon>Thiotrichales</taxon>
        <taxon>Thiotrichaceae</taxon>
        <taxon>Thiothrix</taxon>
    </lineage>
</organism>
<keyword evidence="1" id="KW-1133">Transmembrane helix</keyword>
<feature type="transmembrane region" description="Helical" evidence="1">
    <location>
        <begin position="359"/>
        <end position="381"/>
    </location>
</feature>
<dbReference type="EMBL" id="JAYMYJ010000082">
    <property type="protein sequence ID" value="MEB4590958.1"/>
    <property type="molecule type" value="Genomic_DNA"/>
</dbReference>
<reference evidence="4" key="1">
    <citation type="submission" date="2023-07" db="EMBL/GenBank/DDBJ databases">
        <title>The carbon used by Thiothrix.</title>
        <authorList>
            <person name="Chen L."/>
        </authorList>
    </citation>
    <scope>NUCLEOTIDE SEQUENCE [LARGE SCALE GENOMIC DNA]</scope>
</reference>
<comment type="caution">
    <text evidence="3">The sequence shown here is derived from an EMBL/GenBank/DDBJ whole genome shotgun (WGS) entry which is preliminary data.</text>
</comment>
<evidence type="ECO:0000259" key="2">
    <source>
        <dbReference type="Pfam" id="PF09925"/>
    </source>
</evidence>
<feature type="transmembrane region" description="Helical" evidence="1">
    <location>
        <begin position="37"/>
        <end position="59"/>
    </location>
</feature>
<gene>
    <name evidence="3" type="ORF">VSS37_08220</name>
</gene>
<evidence type="ECO:0000313" key="3">
    <source>
        <dbReference type="EMBL" id="MEB4590958.1"/>
    </source>
</evidence>
<feature type="transmembrane region" description="Helical" evidence="1">
    <location>
        <begin position="126"/>
        <end position="144"/>
    </location>
</feature>
<feature type="domain" description="DUF2157" evidence="2">
    <location>
        <begin position="9"/>
        <end position="146"/>
    </location>
</feature>
<feature type="transmembrane region" description="Helical" evidence="1">
    <location>
        <begin position="264"/>
        <end position="281"/>
    </location>
</feature>
<dbReference type="RefSeq" id="WP_324694347.1">
    <property type="nucleotide sequence ID" value="NZ_JAYMYJ010000082.1"/>
</dbReference>
<keyword evidence="1" id="KW-0812">Transmembrane</keyword>
<feature type="transmembrane region" description="Helical" evidence="1">
    <location>
        <begin position="180"/>
        <end position="197"/>
    </location>
</feature>
<evidence type="ECO:0000313" key="4">
    <source>
        <dbReference type="Proteomes" id="UP001308005"/>
    </source>
</evidence>
<dbReference type="InterPro" id="IPR018677">
    <property type="entry name" value="DUF2157"/>
</dbReference>
<feature type="transmembrane region" description="Helical" evidence="1">
    <location>
        <begin position="336"/>
        <end position="353"/>
    </location>
</feature>
<accession>A0ABU6CXY9</accession>
<feature type="transmembrane region" description="Helical" evidence="1">
    <location>
        <begin position="238"/>
        <end position="257"/>
    </location>
</feature>
<feature type="transmembrane region" description="Helical" evidence="1">
    <location>
        <begin position="151"/>
        <end position="168"/>
    </location>
</feature>
<feature type="transmembrane region" description="Helical" evidence="1">
    <location>
        <begin position="209"/>
        <end position="226"/>
    </location>
</feature>
<evidence type="ECO:0000256" key="1">
    <source>
        <dbReference type="SAM" id="Phobius"/>
    </source>
</evidence>
<dbReference type="Pfam" id="PF09925">
    <property type="entry name" value="DUF2157"/>
    <property type="match status" value="1"/>
</dbReference>
<feature type="transmembrane region" description="Helical" evidence="1">
    <location>
        <begin position="71"/>
        <end position="89"/>
    </location>
</feature>
<sequence length="396" mass="44449">MSTIAKLNNWLQAGLITPAQHAAILNFEAHRPQSVNWWLYSLMILGVTIIGLGIISLIAANWADIPDSVKLGIDFSLLTALAVAIYWQYPNRRHGAWFETLLTGFMLLCLASIGLIAQIYHIGGQWYYALLFWAGITALLSLYARSLFARFLWVTLFLHGLAWSVAALPDNSFRWEETPSILLLTPLLTALLHYLATHVKPLHGYASSLFFWFQLSAIVALAFADITRSSGEMNDYRAIWYLPAYLTAAILAVGILLSKHYRLLNRLLLLAALTLLLLYYHPDLLFTGAQRYALFGFTPHADVSFWQADDIRAPILTLLILFLYAVHAGNSGHQRTFSLITFLIGLRFVVLYFQAMGGLAATGVGLIISGALIIAMAWLWYKGRDRFRQWARGLQA</sequence>
<proteinExistence type="predicted"/>
<feature type="transmembrane region" description="Helical" evidence="1">
    <location>
        <begin position="311"/>
        <end position="329"/>
    </location>
</feature>
<protein>
    <submittedName>
        <fullName evidence="3">DUF2157 domain-containing protein</fullName>
    </submittedName>
</protein>
<name>A0ABU6CXY9_9GAMM</name>
<feature type="transmembrane region" description="Helical" evidence="1">
    <location>
        <begin position="101"/>
        <end position="120"/>
    </location>
</feature>